<accession>A6INQ5</accession>
<organism evidence="1 2">
    <name type="scientific">Rattus norvegicus</name>
    <name type="common">Rat</name>
    <dbReference type="NCBI Taxonomy" id="10116"/>
    <lineage>
        <taxon>Eukaryota</taxon>
        <taxon>Metazoa</taxon>
        <taxon>Chordata</taxon>
        <taxon>Craniata</taxon>
        <taxon>Vertebrata</taxon>
        <taxon>Euteleostomi</taxon>
        <taxon>Mammalia</taxon>
        <taxon>Eutheria</taxon>
        <taxon>Euarchontoglires</taxon>
        <taxon>Glires</taxon>
        <taxon>Rodentia</taxon>
        <taxon>Myomorpha</taxon>
        <taxon>Muroidea</taxon>
        <taxon>Muridae</taxon>
        <taxon>Murinae</taxon>
        <taxon>Rattus</taxon>
    </lineage>
</organism>
<sequence>MIRHRSFPQSQLPFTFCLILLPSKVPPSPNIDLIPGLKKFWETEDVE</sequence>
<reference evidence="1 2" key="1">
    <citation type="submission" date="2005-09" db="EMBL/GenBank/DDBJ databases">
        <authorList>
            <person name="Mural R.J."/>
            <person name="Li P.W."/>
            <person name="Adams M.D."/>
            <person name="Amanatides P.G."/>
            <person name="Baden-Tillson H."/>
            <person name="Barnstead M."/>
            <person name="Chin S.H."/>
            <person name="Dew I."/>
            <person name="Evans C.A."/>
            <person name="Ferriera S."/>
            <person name="Flanigan M."/>
            <person name="Fosler C."/>
            <person name="Glodek A."/>
            <person name="Gu Z."/>
            <person name="Holt R.A."/>
            <person name="Jennings D."/>
            <person name="Kraft C.L."/>
            <person name="Lu F."/>
            <person name="Nguyen T."/>
            <person name="Nusskern D.R."/>
            <person name="Pfannkoch C.M."/>
            <person name="Sitter C."/>
            <person name="Sutton G.G."/>
            <person name="Venter J.C."/>
            <person name="Wang Z."/>
            <person name="Woodage T."/>
            <person name="Zheng X.H."/>
            <person name="Zhong F."/>
        </authorList>
    </citation>
    <scope>NUCLEOTIDE SEQUENCE [LARGE SCALE GENOMIC DNA]</scope>
    <source>
        <strain>BN</strain>
        <strain evidence="2">Sprague-Dawley</strain>
    </source>
</reference>
<dbReference type="EMBL" id="CH473965">
    <property type="protein sequence ID" value="EDL99155.1"/>
    <property type="molecule type" value="Genomic_DNA"/>
</dbReference>
<evidence type="ECO:0000313" key="2">
    <source>
        <dbReference type="Proteomes" id="UP000234681"/>
    </source>
</evidence>
<name>A6INQ5_RAT</name>
<protein>
    <submittedName>
        <fullName evidence="1">RCG22286</fullName>
    </submittedName>
</protein>
<proteinExistence type="predicted"/>
<dbReference type="AlphaFoldDB" id="A6INQ5"/>
<gene>
    <name evidence="1" type="ORF">rCG_22286</name>
</gene>
<dbReference type="Proteomes" id="UP000234681">
    <property type="component" value="Chromosome 9"/>
</dbReference>
<evidence type="ECO:0000313" key="1">
    <source>
        <dbReference type="EMBL" id="EDL99155.1"/>
    </source>
</evidence>